<evidence type="ECO:0000313" key="3">
    <source>
        <dbReference type="Proteomes" id="UP000323505"/>
    </source>
</evidence>
<proteinExistence type="predicted"/>
<protein>
    <recommendedName>
        <fullName evidence="4">HPF/RaiA family ribosome-associated protein</fullName>
    </recommendedName>
</protein>
<reference evidence="2 3" key="1">
    <citation type="submission" date="2019-08" db="EMBL/GenBank/DDBJ databases">
        <title>Actinomadura sp. nov. CYP1-5 isolated from mountain soil.</title>
        <authorList>
            <person name="Songsumanus A."/>
            <person name="Kuncharoen N."/>
            <person name="Kudo T."/>
            <person name="Yuki M."/>
            <person name="Igarashi Y."/>
            <person name="Tanasupawat S."/>
        </authorList>
    </citation>
    <scope>NUCLEOTIDE SEQUENCE [LARGE SCALE GENOMIC DNA]</scope>
    <source>
        <strain evidence="2 3">CYP1-5</strain>
    </source>
</reference>
<feature type="compositionally biased region" description="Basic and acidic residues" evidence="1">
    <location>
        <begin position="98"/>
        <end position="109"/>
    </location>
</feature>
<accession>A0A5D3FZ34</accession>
<organism evidence="2 3">
    <name type="scientific">Actinomadura decatromicini</name>
    <dbReference type="NCBI Taxonomy" id="2604572"/>
    <lineage>
        <taxon>Bacteria</taxon>
        <taxon>Bacillati</taxon>
        <taxon>Actinomycetota</taxon>
        <taxon>Actinomycetes</taxon>
        <taxon>Streptosporangiales</taxon>
        <taxon>Thermomonosporaceae</taxon>
        <taxon>Actinomadura</taxon>
    </lineage>
</organism>
<dbReference type="RefSeq" id="WP_148756968.1">
    <property type="nucleotide sequence ID" value="NZ_VSRQ01000001.1"/>
</dbReference>
<dbReference type="Proteomes" id="UP000323505">
    <property type="component" value="Unassembled WGS sequence"/>
</dbReference>
<comment type="caution">
    <text evidence="2">The sequence shown here is derived from an EMBL/GenBank/DDBJ whole genome shotgun (WGS) entry which is preliminary data.</text>
</comment>
<dbReference type="InterPro" id="IPR036567">
    <property type="entry name" value="RHF-like"/>
</dbReference>
<dbReference type="EMBL" id="VSRQ01000001">
    <property type="protein sequence ID" value="TYK52445.1"/>
    <property type="molecule type" value="Genomic_DNA"/>
</dbReference>
<gene>
    <name evidence="2" type="ORF">FXF68_01285</name>
</gene>
<sequence length="127" mass="13831">MPGTVPEQFDIQVTTTADVTQDDVRRAHEIVTRVLAHAPRPVLHVSATLSVHHDPAVPRPNLVSLRVDLNGLPVNAHAAAASMQEAIGLAGTRLRARMESSVQRRDAFRKTPRHAGTADKAERRQLG</sequence>
<dbReference type="SUPFAM" id="SSF69754">
    <property type="entry name" value="Ribosome binding protein Y (YfiA homologue)"/>
    <property type="match status" value="1"/>
</dbReference>
<evidence type="ECO:0008006" key="4">
    <source>
        <dbReference type="Google" id="ProtNLM"/>
    </source>
</evidence>
<feature type="region of interest" description="Disordered" evidence="1">
    <location>
        <begin position="98"/>
        <end position="127"/>
    </location>
</feature>
<feature type="compositionally biased region" description="Basic and acidic residues" evidence="1">
    <location>
        <begin position="116"/>
        <end position="127"/>
    </location>
</feature>
<keyword evidence="3" id="KW-1185">Reference proteome</keyword>
<evidence type="ECO:0000256" key="1">
    <source>
        <dbReference type="SAM" id="MobiDB-lite"/>
    </source>
</evidence>
<name>A0A5D3FZ34_9ACTN</name>
<evidence type="ECO:0000313" key="2">
    <source>
        <dbReference type="EMBL" id="TYK52445.1"/>
    </source>
</evidence>
<dbReference type="AlphaFoldDB" id="A0A5D3FZ34"/>